<dbReference type="PROSITE" id="PS52016">
    <property type="entry name" value="TONB_DEPENDENT_REC_3"/>
    <property type="match status" value="1"/>
</dbReference>
<dbReference type="EMBL" id="JAHGAW010000004">
    <property type="protein sequence ID" value="MBT2186796.1"/>
    <property type="molecule type" value="Genomic_DNA"/>
</dbReference>
<gene>
    <name evidence="16" type="ORF">KK488_07510</name>
</gene>
<evidence type="ECO:0000256" key="12">
    <source>
        <dbReference type="RuleBase" id="RU003357"/>
    </source>
</evidence>
<evidence type="ECO:0000256" key="4">
    <source>
        <dbReference type="ARBA" id="ARBA00022496"/>
    </source>
</evidence>
<keyword evidence="16" id="KW-0675">Receptor</keyword>
<feature type="signal peptide" evidence="13">
    <location>
        <begin position="1"/>
        <end position="29"/>
    </location>
</feature>
<comment type="subcellular location">
    <subcellularLocation>
        <location evidence="1 11">Cell outer membrane</location>
        <topology evidence="1 11">Multi-pass membrane protein</topology>
    </subcellularLocation>
</comment>
<dbReference type="InterPro" id="IPR039426">
    <property type="entry name" value="TonB-dep_rcpt-like"/>
</dbReference>
<dbReference type="Pfam" id="PF07715">
    <property type="entry name" value="Plug"/>
    <property type="match status" value="1"/>
</dbReference>
<dbReference type="AlphaFoldDB" id="A0A9X1IQQ3"/>
<feature type="domain" description="TonB-dependent receptor plug" evidence="15">
    <location>
        <begin position="54"/>
        <end position="163"/>
    </location>
</feature>
<dbReference type="Proteomes" id="UP001138757">
    <property type="component" value="Unassembled WGS sequence"/>
</dbReference>
<evidence type="ECO:0000256" key="6">
    <source>
        <dbReference type="ARBA" id="ARBA00023004"/>
    </source>
</evidence>
<evidence type="ECO:0000256" key="10">
    <source>
        <dbReference type="ARBA" id="ARBA00023237"/>
    </source>
</evidence>
<keyword evidence="3 11" id="KW-1134">Transmembrane beta strand</keyword>
<evidence type="ECO:0000256" key="1">
    <source>
        <dbReference type="ARBA" id="ARBA00004571"/>
    </source>
</evidence>
<keyword evidence="4" id="KW-0410">Iron transport</keyword>
<reference evidence="16" key="1">
    <citation type="submission" date="2021-05" db="EMBL/GenBank/DDBJ databases">
        <title>Genome of Sphingobium sp. strain.</title>
        <authorList>
            <person name="Fan R."/>
        </authorList>
    </citation>
    <scope>NUCLEOTIDE SEQUENCE</scope>
    <source>
        <strain evidence="16">H33</strain>
    </source>
</reference>
<evidence type="ECO:0000256" key="13">
    <source>
        <dbReference type="SAM" id="SignalP"/>
    </source>
</evidence>
<evidence type="ECO:0000256" key="9">
    <source>
        <dbReference type="ARBA" id="ARBA00023136"/>
    </source>
</evidence>
<keyword evidence="13" id="KW-0732">Signal</keyword>
<keyword evidence="9 11" id="KW-0472">Membrane</keyword>
<organism evidence="16 17">
    <name type="scientific">Sphingobium nicotianae</name>
    <dbReference type="NCBI Taxonomy" id="2782607"/>
    <lineage>
        <taxon>Bacteria</taxon>
        <taxon>Pseudomonadati</taxon>
        <taxon>Pseudomonadota</taxon>
        <taxon>Alphaproteobacteria</taxon>
        <taxon>Sphingomonadales</taxon>
        <taxon>Sphingomonadaceae</taxon>
        <taxon>Sphingobium</taxon>
    </lineage>
</organism>
<keyword evidence="8 12" id="KW-0798">TonB box</keyword>
<comment type="similarity">
    <text evidence="11 12">Belongs to the TonB-dependent receptor family.</text>
</comment>
<evidence type="ECO:0000259" key="14">
    <source>
        <dbReference type="Pfam" id="PF00593"/>
    </source>
</evidence>
<evidence type="ECO:0000256" key="2">
    <source>
        <dbReference type="ARBA" id="ARBA00022448"/>
    </source>
</evidence>
<accession>A0A9X1IQQ3</accession>
<evidence type="ECO:0000259" key="15">
    <source>
        <dbReference type="Pfam" id="PF07715"/>
    </source>
</evidence>
<keyword evidence="2 11" id="KW-0813">Transport</keyword>
<dbReference type="GO" id="GO:0006826">
    <property type="term" value="P:iron ion transport"/>
    <property type="evidence" value="ECO:0007669"/>
    <property type="project" value="UniProtKB-KW"/>
</dbReference>
<sequence length="858" mass="90874">MRHLDLLKSSVARIALSLTVATMAMPAQAQTAAPEGAEDGGEIVVTATRKSEALSKVPISVTALTQTEMVKQGLRNVDDIARLTPGVSIRKSGTAVSNVSIRGISSAAGASTIGVYIDDTPIQVRALGVASSIMYPALFDLERVEVLRGPQGTLFGAGSEGGTIRFIQPAASVTEWTGRARGDLATTTNGAESYEAALAVGGPLVADKIGIRASAYFRHDGGFIDKVTGTPVVQSTTGALGVRSLTFTNQSLYKADVNSSDTFAARLAMTFKPSDTVTITPSINYQSFYTPDATPSAWASLSNFDTADYVAPRWNPTVDATHLALNVNSGEPQKDKFLMPSLKIEAELGFADLISTTSYFKRDTSQTLDYTQIYAVSYAGRQVPSAGDVAVSTVSNSQRNWTQEVRLQSSSGGPLSWVAGGFYSHNTQQAIQLSETNFLPFLNPLFGVSNGGAPFGPGYSAFLNFYGVPQLNGTASYYSNFKAIDTQLAGFADATYEITSKLKVTAGIRVARNKIEYVASYDGPANNLNAPRGLACVPGTGTGTIPCQAVIIGQYKPGEGPFAPRYLNSAASGSDTAVTPKFGISYQATPDSMIYATASKGFRPSGAQIALPGNCNAELVQLGYANSNGQAQSPQTYGADSVWSYEAGAKTRLFNGVVSLNGSVFHIKWSNIQSTVAVNSCLQSLTDNLGSATSEGFDLSAVIKPVQGLSLAAQVGYTNARFDNDTVINGRRLYTGGSALPNSGSPWTVTLSGDFRYPVDEKTYYIRGDYTLKSRERRTGATDPGSFSYDPNAPVTASYEIVNLRGGVEFGKIDLSLYVNNAFNAAPQLGLGHTRNQPVYTTFVVRPRTVGLTAALNF</sequence>
<evidence type="ECO:0000313" key="16">
    <source>
        <dbReference type="EMBL" id="MBT2186796.1"/>
    </source>
</evidence>
<keyword evidence="6" id="KW-0408">Iron</keyword>
<dbReference type="InterPro" id="IPR000531">
    <property type="entry name" value="Beta-barrel_TonB"/>
</dbReference>
<dbReference type="InterPro" id="IPR012910">
    <property type="entry name" value="Plug_dom"/>
</dbReference>
<comment type="caution">
    <text evidence="16">The sequence shown here is derived from an EMBL/GenBank/DDBJ whole genome shotgun (WGS) entry which is preliminary data.</text>
</comment>
<dbReference type="Gene3D" id="2.40.170.20">
    <property type="entry name" value="TonB-dependent receptor, beta-barrel domain"/>
    <property type="match status" value="1"/>
</dbReference>
<dbReference type="GO" id="GO:0009279">
    <property type="term" value="C:cell outer membrane"/>
    <property type="evidence" value="ECO:0007669"/>
    <property type="project" value="UniProtKB-SubCell"/>
</dbReference>
<keyword evidence="17" id="KW-1185">Reference proteome</keyword>
<keyword evidence="7" id="KW-0406">Ion transport</keyword>
<dbReference type="InterPro" id="IPR036942">
    <property type="entry name" value="Beta-barrel_TonB_sf"/>
</dbReference>
<evidence type="ECO:0000256" key="3">
    <source>
        <dbReference type="ARBA" id="ARBA00022452"/>
    </source>
</evidence>
<feature type="chain" id="PRO_5040800598" evidence="13">
    <location>
        <begin position="30"/>
        <end position="858"/>
    </location>
</feature>
<evidence type="ECO:0000256" key="7">
    <source>
        <dbReference type="ARBA" id="ARBA00023065"/>
    </source>
</evidence>
<name>A0A9X1IQQ3_9SPHN</name>
<evidence type="ECO:0000256" key="5">
    <source>
        <dbReference type="ARBA" id="ARBA00022692"/>
    </source>
</evidence>
<protein>
    <submittedName>
        <fullName evidence="16">TonB-dependent receptor</fullName>
    </submittedName>
</protein>
<proteinExistence type="inferred from homology"/>
<evidence type="ECO:0000256" key="11">
    <source>
        <dbReference type="PROSITE-ProRule" id="PRU01360"/>
    </source>
</evidence>
<keyword evidence="5 11" id="KW-0812">Transmembrane</keyword>
<dbReference type="SUPFAM" id="SSF56935">
    <property type="entry name" value="Porins"/>
    <property type="match status" value="1"/>
</dbReference>
<feature type="domain" description="TonB-dependent receptor-like beta-barrel" evidence="14">
    <location>
        <begin position="355"/>
        <end position="821"/>
    </location>
</feature>
<keyword evidence="10 11" id="KW-0998">Cell outer membrane</keyword>
<dbReference type="Pfam" id="PF00593">
    <property type="entry name" value="TonB_dep_Rec_b-barrel"/>
    <property type="match status" value="1"/>
</dbReference>
<evidence type="ECO:0000256" key="8">
    <source>
        <dbReference type="ARBA" id="ARBA00023077"/>
    </source>
</evidence>
<evidence type="ECO:0000313" key="17">
    <source>
        <dbReference type="Proteomes" id="UP001138757"/>
    </source>
</evidence>
<dbReference type="PANTHER" id="PTHR32552:SF81">
    <property type="entry name" value="TONB-DEPENDENT OUTER MEMBRANE RECEPTOR"/>
    <property type="match status" value="1"/>
</dbReference>
<dbReference type="PANTHER" id="PTHR32552">
    <property type="entry name" value="FERRICHROME IRON RECEPTOR-RELATED"/>
    <property type="match status" value="1"/>
</dbReference>